<evidence type="ECO:0000313" key="1">
    <source>
        <dbReference type="EMBL" id="VDN01590.1"/>
    </source>
</evidence>
<keyword evidence="2" id="KW-1185">Reference proteome</keyword>
<name>A0A0N5CVY1_THECL</name>
<dbReference type="STRING" id="103827.A0A0N5CVY1"/>
<organism evidence="3">
    <name type="scientific">Thelazia callipaeda</name>
    <name type="common">Oriental eyeworm</name>
    <name type="synonym">Parasitic nematode</name>
    <dbReference type="NCBI Taxonomy" id="103827"/>
    <lineage>
        <taxon>Eukaryota</taxon>
        <taxon>Metazoa</taxon>
        <taxon>Ecdysozoa</taxon>
        <taxon>Nematoda</taxon>
        <taxon>Chromadorea</taxon>
        <taxon>Rhabditida</taxon>
        <taxon>Spirurina</taxon>
        <taxon>Spiruromorpha</taxon>
        <taxon>Thelazioidea</taxon>
        <taxon>Thelaziidae</taxon>
        <taxon>Thelazia</taxon>
    </lineage>
</organism>
<gene>
    <name evidence="1" type="ORF">TCLT_LOCUS4473</name>
</gene>
<accession>A0A0N5CVY1</accession>
<reference evidence="1 2" key="2">
    <citation type="submission" date="2018-11" db="EMBL/GenBank/DDBJ databases">
        <authorList>
            <consortium name="Pathogen Informatics"/>
        </authorList>
    </citation>
    <scope>NUCLEOTIDE SEQUENCE [LARGE SCALE GENOMIC DNA]</scope>
</reference>
<sequence>MNANSHLVGSSAQFSFDSRSSPFHSYTFMSRFPSTYATYHFPAFHGTCDEPQKYNQVSAPNSNNTRYASIQYVPSQIQYPESLSSTSTYSHTVFDNTCRNSCSTYNIAAAPNVTTTYTANGTYCTNNQIFFQPPPPPFIYPWMLERDQPHQQSLGCTTDSAITSQTGDSFSISNLLEETLINQENGKMKLIFTLKLGIFDELQ</sequence>
<dbReference type="Proteomes" id="UP000276776">
    <property type="component" value="Unassembled WGS sequence"/>
</dbReference>
<reference evidence="3" key="1">
    <citation type="submission" date="2017-02" db="UniProtKB">
        <authorList>
            <consortium name="WormBaseParasite"/>
        </authorList>
    </citation>
    <scope>IDENTIFICATION</scope>
</reference>
<proteinExistence type="predicted"/>
<dbReference type="AlphaFoldDB" id="A0A0N5CVY1"/>
<dbReference type="OMA" id="SYPYVNC"/>
<protein>
    <submittedName>
        <fullName evidence="3">Homeobox domain-containing protein</fullName>
    </submittedName>
</protein>
<dbReference type="WBParaSite" id="TCLT_0000448401-mRNA-1">
    <property type="protein sequence ID" value="TCLT_0000448401-mRNA-1"/>
    <property type="gene ID" value="TCLT_0000448401"/>
</dbReference>
<dbReference type="OrthoDB" id="6159439at2759"/>
<evidence type="ECO:0000313" key="2">
    <source>
        <dbReference type="Proteomes" id="UP000276776"/>
    </source>
</evidence>
<dbReference type="EMBL" id="UYYF01004290">
    <property type="protein sequence ID" value="VDN01590.1"/>
    <property type="molecule type" value="Genomic_DNA"/>
</dbReference>
<evidence type="ECO:0000313" key="3">
    <source>
        <dbReference type="WBParaSite" id="TCLT_0000448401-mRNA-1"/>
    </source>
</evidence>